<dbReference type="GO" id="GO:0005975">
    <property type="term" value="P:carbohydrate metabolic process"/>
    <property type="evidence" value="ECO:0007669"/>
    <property type="project" value="InterPro"/>
</dbReference>
<keyword evidence="2" id="KW-0326">Glycosidase</keyword>
<proteinExistence type="inferred from homology"/>
<keyword evidence="5" id="KW-1185">Reference proteome</keyword>
<dbReference type="Proteomes" id="UP000011064">
    <property type="component" value="Unassembled WGS sequence"/>
</dbReference>
<dbReference type="STRING" id="658429.L8FQS5"/>
<organism evidence="4 5">
    <name type="scientific">Pseudogymnoascus destructans (strain ATCC MYA-4855 / 20631-21)</name>
    <name type="common">Bat white-nose syndrome fungus</name>
    <name type="synonym">Geomyces destructans</name>
    <dbReference type="NCBI Taxonomy" id="658429"/>
    <lineage>
        <taxon>Eukaryota</taxon>
        <taxon>Fungi</taxon>
        <taxon>Dikarya</taxon>
        <taxon>Ascomycota</taxon>
        <taxon>Pezizomycotina</taxon>
        <taxon>Leotiomycetes</taxon>
        <taxon>Thelebolales</taxon>
        <taxon>Thelebolaceae</taxon>
        <taxon>Pseudogymnoascus</taxon>
    </lineage>
</organism>
<evidence type="ECO:0000313" key="4">
    <source>
        <dbReference type="EMBL" id="ELR03262.1"/>
    </source>
</evidence>
<dbReference type="InterPro" id="IPR051816">
    <property type="entry name" value="Glycosyl_Hydrolase_31"/>
</dbReference>
<feature type="domain" description="Glycoside hydrolase family 31 TIM barrel" evidence="3">
    <location>
        <begin position="61"/>
        <end position="151"/>
    </location>
</feature>
<gene>
    <name evidence="4" type="ORF">GMDG_06012</name>
</gene>
<reference evidence="5" key="1">
    <citation type="submission" date="2010-09" db="EMBL/GenBank/DDBJ databases">
        <title>The genome sequence of Geomyces destructans 20631-21.</title>
        <authorList>
            <consortium name="The Broad Institute Genome Sequencing Platform"/>
            <person name="Cuomo C.A."/>
            <person name="Blehert D.S."/>
            <person name="Lorch J.M."/>
            <person name="Young S.K."/>
            <person name="Zeng Q."/>
            <person name="Gargeya S."/>
            <person name="Fitzgerald M."/>
            <person name="Haas B."/>
            <person name="Abouelleil A."/>
            <person name="Alvarado L."/>
            <person name="Arachchi H.M."/>
            <person name="Berlin A."/>
            <person name="Brown A."/>
            <person name="Chapman S.B."/>
            <person name="Chen Z."/>
            <person name="Dunbar C."/>
            <person name="Freedman E."/>
            <person name="Gearin G."/>
            <person name="Gellesch M."/>
            <person name="Goldberg J."/>
            <person name="Griggs A."/>
            <person name="Gujja S."/>
            <person name="Heiman D."/>
            <person name="Howarth C."/>
            <person name="Larson L."/>
            <person name="Lui A."/>
            <person name="MacDonald P.J.P."/>
            <person name="Montmayeur A."/>
            <person name="Murphy C."/>
            <person name="Neiman D."/>
            <person name="Pearson M."/>
            <person name="Priest M."/>
            <person name="Roberts A."/>
            <person name="Saif S."/>
            <person name="Shea T."/>
            <person name="Shenoy N."/>
            <person name="Sisk P."/>
            <person name="Stolte C."/>
            <person name="Sykes S."/>
            <person name="Wortman J."/>
            <person name="Nusbaum C."/>
            <person name="Birren B."/>
        </authorList>
    </citation>
    <scope>NUCLEOTIDE SEQUENCE [LARGE SCALE GENOMIC DNA]</scope>
    <source>
        <strain evidence="5">ATCC MYA-4855 / 20631-21</strain>
    </source>
</reference>
<dbReference type="PANTHER" id="PTHR43863:SF2">
    <property type="entry name" value="MALTASE-GLUCOAMYLASE"/>
    <property type="match status" value="1"/>
</dbReference>
<accession>L8FQS5</accession>
<dbReference type="GO" id="GO:0004553">
    <property type="term" value="F:hydrolase activity, hydrolyzing O-glycosyl compounds"/>
    <property type="evidence" value="ECO:0007669"/>
    <property type="project" value="InterPro"/>
</dbReference>
<comment type="similarity">
    <text evidence="1 2">Belongs to the glycosyl hydrolase 31 family.</text>
</comment>
<dbReference type="InterPro" id="IPR000322">
    <property type="entry name" value="Glyco_hydro_31_TIM"/>
</dbReference>
<name>L8FQS5_PSED2</name>
<dbReference type="OrthoDB" id="10070917at2759"/>
<evidence type="ECO:0000259" key="3">
    <source>
        <dbReference type="Pfam" id="PF01055"/>
    </source>
</evidence>
<dbReference type="VEuPathDB" id="FungiDB:GMDG_06012"/>
<evidence type="ECO:0000256" key="1">
    <source>
        <dbReference type="ARBA" id="ARBA00007806"/>
    </source>
</evidence>
<dbReference type="InParanoid" id="L8FQS5"/>
<evidence type="ECO:0000256" key="2">
    <source>
        <dbReference type="RuleBase" id="RU361185"/>
    </source>
</evidence>
<dbReference type="AlphaFoldDB" id="L8FQS5"/>
<dbReference type="HOGENOM" id="CLU_1300178_0_0_1"/>
<sequence length="212" mass="23802">MPEYGLGFWLCKLRYQTQEELLEVASASLISSTGHYSATGSLTQPPGQIQATGLKSLNIELMNGYLIRVDRGMRTVMEFQGNTVYFDSTNPGARKYVWEKAKANYFDKGIKVFWLDEAEPEYTAYDFDNYRYHAGSNLAIGNIYPAKALREINAVSSGRYDVDHNVATAPQHVPWLCNDKKEDKMGVISEEKAGLYSEGGSKDFQPKRNEAG</sequence>
<dbReference type="SUPFAM" id="SSF51445">
    <property type="entry name" value="(Trans)glycosidases"/>
    <property type="match status" value="1"/>
</dbReference>
<dbReference type="InterPro" id="IPR017853">
    <property type="entry name" value="GH"/>
</dbReference>
<dbReference type="Pfam" id="PF01055">
    <property type="entry name" value="Glyco_hydro_31_2nd"/>
    <property type="match status" value="1"/>
</dbReference>
<keyword evidence="2" id="KW-0378">Hydrolase</keyword>
<dbReference type="Gene3D" id="3.20.20.80">
    <property type="entry name" value="Glycosidases"/>
    <property type="match status" value="1"/>
</dbReference>
<dbReference type="PANTHER" id="PTHR43863">
    <property type="entry name" value="HYDROLASE, PUTATIVE (AFU_ORTHOLOGUE AFUA_1G03140)-RELATED"/>
    <property type="match status" value="1"/>
</dbReference>
<evidence type="ECO:0000313" key="5">
    <source>
        <dbReference type="Proteomes" id="UP000011064"/>
    </source>
</evidence>
<dbReference type="EMBL" id="GL573308">
    <property type="protein sequence ID" value="ELR03262.1"/>
    <property type="molecule type" value="Genomic_DNA"/>
</dbReference>
<protein>
    <recommendedName>
        <fullName evidence="3">Glycoside hydrolase family 31 TIM barrel domain-containing protein</fullName>
    </recommendedName>
</protein>